<accession>A0A2G0CB92</accession>
<keyword evidence="4 6" id="KW-1133">Transmembrane helix</keyword>
<dbReference type="AlphaFoldDB" id="A0A2G0CB92"/>
<dbReference type="InterPro" id="IPR022791">
    <property type="entry name" value="L-PG_synthase/AglD"/>
</dbReference>
<evidence type="ECO:0000313" key="8">
    <source>
        <dbReference type="Proteomes" id="UP000226437"/>
    </source>
</evidence>
<evidence type="ECO:0000256" key="1">
    <source>
        <dbReference type="ARBA" id="ARBA00004651"/>
    </source>
</evidence>
<keyword evidence="5 6" id="KW-0472">Membrane</keyword>
<dbReference type="RefSeq" id="WP_099107760.1">
    <property type="nucleotide sequence ID" value="NZ_JAATJF010000006.1"/>
</dbReference>
<feature type="transmembrane region" description="Helical" evidence="6">
    <location>
        <begin position="124"/>
        <end position="147"/>
    </location>
</feature>
<evidence type="ECO:0000256" key="5">
    <source>
        <dbReference type="ARBA" id="ARBA00023136"/>
    </source>
</evidence>
<keyword evidence="8" id="KW-1185">Reference proteome</keyword>
<evidence type="ECO:0000313" key="7">
    <source>
        <dbReference type="EMBL" id="PHK97248.1"/>
    </source>
</evidence>
<dbReference type="EMBL" id="PDLO01000010">
    <property type="protein sequence ID" value="PHK97248.1"/>
    <property type="molecule type" value="Genomic_DNA"/>
</dbReference>
<reference evidence="7 8" key="1">
    <citation type="submission" date="2017-10" db="EMBL/GenBank/DDBJ databases">
        <title>The draft genome sequence of Lewinella marina KCTC 32374.</title>
        <authorList>
            <person name="Wang K."/>
        </authorList>
    </citation>
    <scope>NUCLEOTIDE SEQUENCE [LARGE SCALE GENOMIC DNA]</scope>
    <source>
        <strain evidence="7 8">MKG-38</strain>
    </source>
</reference>
<gene>
    <name evidence="7" type="ORF">CGL56_16855</name>
</gene>
<comment type="caution">
    <text evidence="7">The sequence shown here is derived from an EMBL/GenBank/DDBJ whole genome shotgun (WGS) entry which is preliminary data.</text>
</comment>
<evidence type="ECO:0000256" key="4">
    <source>
        <dbReference type="ARBA" id="ARBA00022989"/>
    </source>
</evidence>
<organism evidence="7 8">
    <name type="scientific">Neolewinella marina</name>
    <dbReference type="NCBI Taxonomy" id="438751"/>
    <lineage>
        <taxon>Bacteria</taxon>
        <taxon>Pseudomonadati</taxon>
        <taxon>Bacteroidota</taxon>
        <taxon>Saprospiria</taxon>
        <taxon>Saprospirales</taxon>
        <taxon>Lewinellaceae</taxon>
        <taxon>Neolewinella</taxon>
    </lineage>
</organism>
<keyword evidence="3 6" id="KW-0812">Transmembrane</keyword>
<keyword evidence="2" id="KW-1003">Cell membrane</keyword>
<feature type="transmembrane region" description="Helical" evidence="6">
    <location>
        <begin position="238"/>
        <end position="263"/>
    </location>
</feature>
<feature type="transmembrane region" description="Helical" evidence="6">
    <location>
        <begin position="159"/>
        <end position="183"/>
    </location>
</feature>
<evidence type="ECO:0000256" key="6">
    <source>
        <dbReference type="SAM" id="Phobius"/>
    </source>
</evidence>
<protein>
    <submittedName>
        <fullName evidence="7">Uncharacterized protein</fullName>
    </submittedName>
</protein>
<evidence type="ECO:0000256" key="3">
    <source>
        <dbReference type="ARBA" id="ARBA00022692"/>
    </source>
</evidence>
<feature type="transmembrane region" description="Helical" evidence="6">
    <location>
        <begin position="16"/>
        <end position="34"/>
    </location>
</feature>
<proteinExistence type="predicted"/>
<sequence length="326" mass="36151">MPYPAFLSALLPYRKWILRLLAVVVMLVFIYQFVGLARRIDWVRFGESIVRPGNGWKLVVVLLLMPLNWLLEARKWQLLLDAFVRWPFRRVWRATLAGVSLSAATPNRIGEIGGRLLLARRGEWAAVTAASLLGSVCQWVAFLLLAWPALIYTLDALPGGWLGGLPLLALLPLGPLALVIVYLGGKPLIRWLLDVIERRFGRDLDVLRSALPNVTLLLLLRSSVYACLRFVVYCTQLYLLLGFFGLSLPLLWGLAGIAAIYLIQAGLPLPPGLNLVTRTELGLLLWSVDAEGAIAVLAAYTALFGVNVLLPALPGYWLIVRKNKLS</sequence>
<feature type="transmembrane region" description="Helical" evidence="6">
    <location>
        <begin position="293"/>
        <end position="319"/>
    </location>
</feature>
<dbReference type="GO" id="GO:0005886">
    <property type="term" value="C:plasma membrane"/>
    <property type="evidence" value="ECO:0007669"/>
    <property type="project" value="UniProtKB-SubCell"/>
</dbReference>
<dbReference type="Proteomes" id="UP000226437">
    <property type="component" value="Unassembled WGS sequence"/>
</dbReference>
<comment type="subcellular location">
    <subcellularLocation>
        <location evidence="1">Cell membrane</location>
        <topology evidence="1">Multi-pass membrane protein</topology>
    </subcellularLocation>
</comment>
<dbReference type="Pfam" id="PF03706">
    <property type="entry name" value="LPG_synthase_TM"/>
    <property type="match status" value="1"/>
</dbReference>
<dbReference type="OrthoDB" id="1121314at2"/>
<name>A0A2G0CB92_9BACT</name>
<evidence type="ECO:0000256" key="2">
    <source>
        <dbReference type="ARBA" id="ARBA00022475"/>
    </source>
</evidence>